<dbReference type="AlphaFoldDB" id="A0A2U8WLY8"/>
<evidence type="ECO:0000313" key="1">
    <source>
        <dbReference type="EMBL" id="AWN47265.1"/>
    </source>
</evidence>
<dbReference type="KEGG" id="mtea:DK419_13835"/>
<evidence type="ECO:0000313" key="2">
    <source>
        <dbReference type="Proteomes" id="UP000245444"/>
    </source>
</evidence>
<protein>
    <submittedName>
        <fullName evidence="1">Uncharacterized protein</fullName>
    </submittedName>
</protein>
<gene>
    <name evidence="1" type="ORF">DK419_13835</name>
</gene>
<accession>A0A2U8WLY8</accession>
<organism evidence="1 2">
    <name type="scientific">Methylobacterium terrae</name>
    <dbReference type="NCBI Taxonomy" id="2202827"/>
    <lineage>
        <taxon>Bacteria</taxon>
        <taxon>Pseudomonadati</taxon>
        <taxon>Pseudomonadota</taxon>
        <taxon>Alphaproteobacteria</taxon>
        <taxon>Hyphomicrobiales</taxon>
        <taxon>Methylobacteriaceae</taxon>
        <taxon>Methylobacterium</taxon>
    </lineage>
</organism>
<sequence length="233" mass="26054">MDRLTDDILDAMASDLNQDGIVACADLVARNEGTGLSMPALSAALRHRGYRGADLHGHTIETETDVTTIAYDADRYRSERSAEAAWTTLRRRSERDRVERRVADWLQRLNDLKAQVGRWVAEAPPAEIVDRPSVTMNEDLMREYGVDARAMPSFDVIVGERRAVRFQPKGLWTLGGNGRVDLVTPASALILVDRSEPLSHPSRWMVYRPRDRARGTPLDGRVLRHVVATGDLA</sequence>
<keyword evidence="2" id="KW-1185">Reference proteome</keyword>
<dbReference type="OrthoDB" id="8003952at2"/>
<proteinExistence type="predicted"/>
<dbReference type="EMBL" id="CP029553">
    <property type="protein sequence ID" value="AWN47265.1"/>
    <property type="molecule type" value="Genomic_DNA"/>
</dbReference>
<dbReference type="Proteomes" id="UP000245444">
    <property type="component" value="Chromosome"/>
</dbReference>
<name>A0A2U8WLY8_9HYPH</name>
<reference evidence="1 2" key="1">
    <citation type="submission" date="2018-05" db="EMBL/GenBank/DDBJ databases">
        <title>Complete Genome Sequence of Methylobacterium sp. 17Sr1-28.</title>
        <authorList>
            <person name="Srinivasan S."/>
        </authorList>
    </citation>
    <scope>NUCLEOTIDE SEQUENCE [LARGE SCALE GENOMIC DNA]</scope>
    <source>
        <strain evidence="1 2">17Sr1-28</strain>
    </source>
</reference>